<protein>
    <recommendedName>
        <fullName evidence="7">pseudouridine 5'-phosphatase</fullName>
        <ecNumber evidence="7">3.1.3.96</ecNumber>
    </recommendedName>
    <alternativeName>
        <fullName evidence="8">Pseudouridine-5'-monophosphatase</fullName>
    </alternativeName>
</protein>
<dbReference type="EC" id="3.1.3.96" evidence="7"/>
<dbReference type="Proteomes" id="UP001153709">
    <property type="component" value="Chromosome 8"/>
</dbReference>
<dbReference type="Gene3D" id="1.10.150.240">
    <property type="entry name" value="Putative phosphatase, domain 2"/>
    <property type="match status" value="2"/>
</dbReference>
<evidence type="ECO:0000256" key="3">
    <source>
        <dbReference type="ARBA" id="ARBA00022723"/>
    </source>
</evidence>
<dbReference type="OrthoDB" id="40579at2759"/>
<comment type="similarity">
    <text evidence="2">Belongs to the HAD-like hydrolase superfamily. CbbY/CbbZ/Gph/YieH family.</text>
</comment>
<dbReference type="Gene3D" id="3.40.50.1000">
    <property type="entry name" value="HAD superfamily/HAD-like"/>
    <property type="match status" value="1"/>
</dbReference>
<dbReference type="FunFam" id="3.40.50.1000:FF:000055">
    <property type="entry name" value="Haloacid dehalogenase-like hydrolase family protein"/>
    <property type="match status" value="1"/>
</dbReference>
<evidence type="ECO:0000313" key="9">
    <source>
        <dbReference type="EMBL" id="CAG9839273.1"/>
    </source>
</evidence>
<dbReference type="GO" id="GO:1990738">
    <property type="term" value="F:pseudouridine 5'-phosphatase activity"/>
    <property type="evidence" value="ECO:0007669"/>
    <property type="project" value="UniProtKB-EC"/>
</dbReference>
<evidence type="ECO:0000256" key="2">
    <source>
        <dbReference type="ARBA" id="ARBA00006171"/>
    </source>
</evidence>
<proteinExistence type="inferred from homology"/>
<dbReference type="GO" id="GO:0046872">
    <property type="term" value="F:metal ion binding"/>
    <property type="evidence" value="ECO:0007669"/>
    <property type="project" value="UniProtKB-KW"/>
</dbReference>
<keyword evidence="10" id="KW-1185">Reference proteome</keyword>
<dbReference type="InterPro" id="IPR006439">
    <property type="entry name" value="HAD-SF_hydro_IA"/>
</dbReference>
<dbReference type="PANTHER" id="PTHR18901:SF38">
    <property type="entry name" value="PSEUDOURIDINE-5'-PHOSPHATASE"/>
    <property type="match status" value="1"/>
</dbReference>
<dbReference type="SUPFAM" id="SSF56784">
    <property type="entry name" value="HAD-like"/>
    <property type="match status" value="1"/>
</dbReference>
<evidence type="ECO:0000313" key="10">
    <source>
        <dbReference type="Proteomes" id="UP001153709"/>
    </source>
</evidence>
<dbReference type="FunFam" id="1.10.150.240:FF:000001">
    <property type="entry name" value="Haloacid dehalogenase-like hydrolase domain"/>
    <property type="match status" value="1"/>
</dbReference>
<gene>
    <name evidence="9" type="ORF">DIABBA_LOCUS12052</name>
</gene>
<dbReference type="SFLD" id="SFLDS00003">
    <property type="entry name" value="Haloacid_Dehalogenase"/>
    <property type="match status" value="1"/>
</dbReference>
<sequence length="275" mass="30842">MSASKAFKRVTHVIFDMDGVLLDTEILYTKATQNILDQYGKTFTWEVKTQMMGLHGQEMAERIVKIYDLPISAQEYYKQALEQYYIIMPECQLMPGTPERDSSRIAVQEMKLPMSVDKFQVEFRTKAHQYMTDVKFIPGAVTLVKHLHSKNIPIAVATSSSQESFNLKTGKHKDFFSLFNHIVCGGSDPEVKSGKPAPDIFLVCASRFTDKPSPEKCLVFEDAPNGILAAIGAGMQAVMIPDENVPPELRKNAHVVIDRLDRAPLEQFGLPSLNS</sequence>
<comment type="cofactor">
    <cofactor evidence="1">
        <name>Mg(2+)</name>
        <dbReference type="ChEBI" id="CHEBI:18420"/>
    </cofactor>
</comment>
<keyword evidence="3" id="KW-0479">Metal-binding</keyword>
<organism evidence="9 10">
    <name type="scientific">Diabrotica balteata</name>
    <name type="common">Banded cucumber beetle</name>
    <dbReference type="NCBI Taxonomy" id="107213"/>
    <lineage>
        <taxon>Eukaryota</taxon>
        <taxon>Metazoa</taxon>
        <taxon>Ecdysozoa</taxon>
        <taxon>Arthropoda</taxon>
        <taxon>Hexapoda</taxon>
        <taxon>Insecta</taxon>
        <taxon>Pterygota</taxon>
        <taxon>Neoptera</taxon>
        <taxon>Endopterygota</taxon>
        <taxon>Coleoptera</taxon>
        <taxon>Polyphaga</taxon>
        <taxon>Cucujiformia</taxon>
        <taxon>Chrysomeloidea</taxon>
        <taxon>Chrysomelidae</taxon>
        <taxon>Galerucinae</taxon>
        <taxon>Diabroticina</taxon>
        <taxon>Diabroticites</taxon>
        <taxon>Diabrotica</taxon>
    </lineage>
</organism>
<evidence type="ECO:0000256" key="8">
    <source>
        <dbReference type="ARBA" id="ARBA00083904"/>
    </source>
</evidence>
<keyword evidence="5" id="KW-0460">Magnesium</keyword>
<dbReference type="SFLD" id="SFLDG01129">
    <property type="entry name" value="C1.5:_HAD__Beta-PGM__Phosphata"/>
    <property type="match status" value="1"/>
</dbReference>
<dbReference type="AlphaFoldDB" id="A0A9N9T5T7"/>
<evidence type="ECO:0000256" key="7">
    <source>
        <dbReference type="ARBA" id="ARBA00066578"/>
    </source>
</evidence>
<dbReference type="InterPro" id="IPR023198">
    <property type="entry name" value="PGP-like_dom2"/>
</dbReference>
<dbReference type="PANTHER" id="PTHR18901">
    <property type="entry name" value="2-DEOXYGLUCOSE-6-PHOSPHATE PHOSPHATASE 2"/>
    <property type="match status" value="1"/>
</dbReference>
<comment type="catalytic activity">
    <reaction evidence="6">
        <text>psi-UMP + H2O = pseudouridine + phosphate</text>
        <dbReference type="Rhea" id="RHEA:10944"/>
        <dbReference type="ChEBI" id="CHEBI:15377"/>
        <dbReference type="ChEBI" id="CHEBI:17802"/>
        <dbReference type="ChEBI" id="CHEBI:43474"/>
        <dbReference type="ChEBI" id="CHEBI:58380"/>
        <dbReference type="EC" id="3.1.3.96"/>
    </reaction>
</comment>
<evidence type="ECO:0000256" key="1">
    <source>
        <dbReference type="ARBA" id="ARBA00001946"/>
    </source>
</evidence>
<evidence type="ECO:0000256" key="6">
    <source>
        <dbReference type="ARBA" id="ARBA00052504"/>
    </source>
</evidence>
<evidence type="ECO:0000256" key="5">
    <source>
        <dbReference type="ARBA" id="ARBA00022842"/>
    </source>
</evidence>
<dbReference type="InterPro" id="IPR023214">
    <property type="entry name" value="HAD_sf"/>
</dbReference>
<accession>A0A9N9T5T7</accession>
<reference evidence="9" key="1">
    <citation type="submission" date="2022-01" db="EMBL/GenBank/DDBJ databases">
        <authorList>
            <person name="King R."/>
        </authorList>
    </citation>
    <scope>NUCLEOTIDE SEQUENCE</scope>
</reference>
<keyword evidence="4" id="KW-0378">Hydrolase</keyword>
<dbReference type="NCBIfam" id="TIGR01509">
    <property type="entry name" value="HAD-SF-IA-v3"/>
    <property type="match status" value="1"/>
</dbReference>
<dbReference type="EMBL" id="OU898283">
    <property type="protein sequence ID" value="CAG9839273.1"/>
    <property type="molecule type" value="Genomic_DNA"/>
</dbReference>
<dbReference type="InterPro" id="IPR036412">
    <property type="entry name" value="HAD-like_sf"/>
</dbReference>
<name>A0A9N9T5T7_DIABA</name>
<evidence type="ECO:0000256" key="4">
    <source>
        <dbReference type="ARBA" id="ARBA00022801"/>
    </source>
</evidence>
<dbReference type="Pfam" id="PF00702">
    <property type="entry name" value="Hydrolase"/>
    <property type="match status" value="1"/>
</dbReference>